<dbReference type="eggNOG" id="KOG4618">
    <property type="taxonomic scope" value="Eukaryota"/>
</dbReference>
<proteinExistence type="predicted"/>
<accession>A0A177A5Y6</accession>
<dbReference type="InterPro" id="IPR009069">
    <property type="entry name" value="Cys_alpha_HP_mot_SF"/>
</dbReference>
<sequence>MAIDPPEQPWDEKTERKFEGKAYSEYFDPCQDLATRSLKCLHRNGGQREMCSDYFQAYRDCKKQWLADRKETKRKNAKPWFGSNDKPEEPSK</sequence>
<evidence type="ECO:0000256" key="3">
    <source>
        <dbReference type="ARBA" id="ARBA00023128"/>
    </source>
</evidence>
<dbReference type="Proteomes" id="UP000077154">
    <property type="component" value="Unassembled WGS sequence"/>
</dbReference>
<organism evidence="6">
    <name type="scientific">Pseudogymnoascus destructans</name>
    <dbReference type="NCBI Taxonomy" id="655981"/>
    <lineage>
        <taxon>Eukaryota</taxon>
        <taxon>Fungi</taxon>
        <taxon>Dikarya</taxon>
        <taxon>Ascomycota</taxon>
        <taxon>Pezizomycotina</taxon>
        <taxon>Leotiomycetes</taxon>
        <taxon>Thelebolales</taxon>
        <taxon>Thelebolaceae</taxon>
        <taxon>Pseudogymnoascus</taxon>
    </lineage>
</organism>
<gene>
    <name evidence="6" type="primary">COX23</name>
    <name evidence="6" type="ORF">VC83_06994</name>
</gene>
<keyword evidence="4" id="KW-1015">Disulfide bond</keyword>
<keyword evidence="3" id="KW-0496">Mitochondrion</keyword>
<evidence type="ECO:0000313" key="6">
    <source>
        <dbReference type="EMBL" id="OAF56882.1"/>
    </source>
</evidence>
<comment type="function">
    <text evidence="1">Required for the assembly of cytochrome c oxidase.</text>
</comment>
<dbReference type="PANTHER" id="PTHR46811:SF1">
    <property type="entry name" value="COILED-COIL-HELIX-COILED-COIL-HELIX DOMAIN-CONTAINING PROTEIN 7"/>
    <property type="match status" value="1"/>
</dbReference>
<dbReference type="GO" id="GO:0033108">
    <property type="term" value="P:mitochondrial respiratory chain complex assembly"/>
    <property type="evidence" value="ECO:0007669"/>
    <property type="project" value="TreeGrafter"/>
</dbReference>
<dbReference type="EMBL" id="KV441402">
    <property type="protein sequence ID" value="OAF56882.1"/>
    <property type="molecule type" value="Genomic_DNA"/>
</dbReference>
<name>A0A177A5Y6_9PEZI</name>
<feature type="region of interest" description="Disordered" evidence="5">
    <location>
        <begin position="69"/>
        <end position="92"/>
    </location>
</feature>
<dbReference type="OrthoDB" id="9971592at2759"/>
<evidence type="ECO:0000256" key="4">
    <source>
        <dbReference type="ARBA" id="ARBA00023157"/>
    </source>
</evidence>
<reference evidence="6" key="1">
    <citation type="submission" date="2016-03" db="EMBL/GenBank/DDBJ databases">
        <title>Updated assembly of Pseudogymnoascus destructans, the fungus causing white-nose syndrome of bats.</title>
        <authorList>
            <person name="Palmer J.M."/>
            <person name="Drees K.P."/>
            <person name="Foster J.T."/>
            <person name="Lindner D.L."/>
        </authorList>
    </citation>
    <scope>NUCLEOTIDE SEQUENCE [LARGE SCALE GENOMIC DNA]</scope>
    <source>
        <strain evidence="6">20631-21</strain>
    </source>
</reference>
<dbReference type="InterPro" id="IPR051040">
    <property type="entry name" value="COX23"/>
</dbReference>
<evidence type="ECO:0000256" key="2">
    <source>
        <dbReference type="ARBA" id="ARBA00004569"/>
    </source>
</evidence>
<dbReference type="GO" id="GO:0005758">
    <property type="term" value="C:mitochondrial intermembrane space"/>
    <property type="evidence" value="ECO:0007669"/>
    <property type="project" value="UniProtKB-SubCell"/>
</dbReference>
<evidence type="ECO:0000256" key="5">
    <source>
        <dbReference type="SAM" id="MobiDB-lite"/>
    </source>
</evidence>
<evidence type="ECO:0000256" key="1">
    <source>
        <dbReference type="ARBA" id="ARBA00003875"/>
    </source>
</evidence>
<dbReference type="PANTHER" id="PTHR46811">
    <property type="entry name" value="COILED-COIL-HELIX-COILED-COIL-HELIX DOMAIN-CONTAINING PROTEIN 7"/>
    <property type="match status" value="1"/>
</dbReference>
<dbReference type="AlphaFoldDB" id="A0A177A5Y6"/>
<dbReference type="PROSITE" id="PS51808">
    <property type="entry name" value="CHCH"/>
    <property type="match status" value="1"/>
</dbReference>
<comment type="subcellular location">
    <subcellularLocation>
        <location evidence="2">Mitochondrion intermembrane space</location>
    </subcellularLocation>
</comment>
<dbReference type="VEuPathDB" id="FungiDB:GMDG_04116"/>
<dbReference type="RefSeq" id="XP_024322173.1">
    <property type="nucleotide sequence ID" value="XM_024470574.1"/>
</dbReference>
<dbReference type="Gene3D" id="1.10.287.1130">
    <property type="entry name" value="CytochromE C oxidase copper chaperone"/>
    <property type="match status" value="1"/>
</dbReference>
<protein>
    <submittedName>
        <fullName evidence="6">Mitochondrial copper homeostasis protein</fullName>
    </submittedName>
</protein>
<dbReference type="GeneID" id="36290044"/>
<dbReference type="SUPFAM" id="SSF47072">
    <property type="entry name" value="Cysteine alpha-hairpin motif"/>
    <property type="match status" value="1"/>
</dbReference>